<protein>
    <submittedName>
        <fullName evidence="3">Uncharacterized protein</fullName>
    </submittedName>
</protein>
<dbReference type="EMBL" id="DVOS01000036">
    <property type="protein sequence ID" value="HIV22992.1"/>
    <property type="molecule type" value="Genomic_DNA"/>
</dbReference>
<feature type="compositionally biased region" description="Low complexity" evidence="1">
    <location>
        <begin position="46"/>
        <end position="166"/>
    </location>
</feature>
<evidence type="ECO:0000256" key="1">
    <source>
        <dbReference type="SAM" id="MobiDB-lite"/>
    </source>
</evidence>
<dbReference type="PANTHER" id="PTHR36135">
    <property type="entry name" value="FIBROUS SHEATH CABYR-BINDING PROTEIN"/>
    <property type="match status" value="1"/>
</dbReference>
<organism evidence="3 4">
    <name type="scientific">Candidatus Merdiplasma excrementigallinarum</name>
    <dbReference type="NCBI Taxonomy" id="2840864"/>
    <lineage>
        <taxon>Bacteria</taxon>
        <taxon>Bacillati</taxon>
        <taxon>Bacillota</taxon>
        <taxon>Clostridia</taxon>
        <taxon>Lachnospirales</taxon>
        <taxon>Lachnospiraceae</taxon>
        <taxon>Lachnospiraceae incertae sedis</taxon>
        <taxon>Candidatus Merdiplasma</taxon>
    </lineage>
</organism>
<gene>
    <name evidence="3" type="ORF">IAC80_03535</name>
</gene>
<dbReference type="PANTHER" id="PTHR36135:SF1">
    <property type="entry name" value="FIBROUS SHEATH CABYR-BINDING PROTEIN"/>
    <property type="match status" value="1"/>
</dbReference>
<sequence length="310" mass="32935">MRNRKNWKKIAAILMTTAFLLQGTAAMAEEAPVAETPVTEAVQTKAAPETEAPQTEAPQTEAPQTEAPQTEAPQTEAPQTEAPQTEAPQTEAPQTEAPVTEAPATEAPVTEAPATEAPVTETPATEAPATEAPVTEAPVTEAPATEAPATEAPATEAPAEETLPAETEIETETETEKVVYKTSFRFENEEVLITAGASEAAKLPENTEMRVEKLQPGTQAYEAAKAAVEAKTGVKEGMEYLFYDVNFFSDGQKVSYPEGTVTIQIQFKQEQKNSAEGNQSVLHIDENSQVKDVTAPTAEGSAMSSVNFAL</sequence>
<reference evidence="3" key="2">
    <citation type="journal article" date="2021" name="PeerJ">
        <title>Extensive microbial diversity within the chicken gut microbiome revealed by metagenomics and culture.</title>
        <authorList>
            <person name="Gilroy R."/>
            <person name="Ravi A."/>
            <person name="Getino M."/>
            <person name="Pursley I."/>
            <person name="Horton D.L."/>
            <person name="Alikhan N.F."/>
            <person name="Baker D."/>
            <person name="Gharbi K."/>
            <person name="Hall N."/>
            <person name="Watson M."/>
            <person name="Adriaenssens E.M."/>
            <person name="Foster-Nyarko E."/>
            <person name="Jarju S."/>
            <person name="Secka A."/>
            <person name="Antonio M."/>
            <person name="Oren A."/>
            <person name="Chaudhuri R.R."/>
            <person name="La Ragione R."/>
            <person name="Hildebrand F."/>
            <person name="Pallen M.J."/>
        </authorList>
    </citation>
    <scope>NUCLEOTIDE SEQUENCE</scope>
    <source>
        <strain evidence="3">ChiBcec6-7307</strain>
    </source>
</reference>
<feature type="region of interest" description="Disordered" evidence="1">
    <location>
        <begin position="31"/>
        <end position="176"/>
    </location>
</feature>
<proteinExistence type="predicted"/>
<evidence type="ECO:0000256" key="2">
    <source>
        <dbReference type="SAM" id="SignalP"/>
    </source>
</evidence>
<name>A0A9D1T8V9_9FIRM</name>
<dbReference type="GO" id="GO:0033234">
    <property type="term" value="P:negative regulation of protein sumoylation"/>
    <property type="evidence" value="ECO:0007669"/>
    <property type="project" value="InterPro"/>
</dbReference>
<feature type="signal peptide" evidence="2">
    <location>
        <begin position="1"/>
        <end position="28"/>
    </location>
</feature>
<comment type="caution">
    <text evidence="3">The sequence shown here is derived from an EMBL/GenBank/DDBJ whole genome shotgun (WGS) entry which is preliminary data.</text>
</comment>
<accession>A0A9D1T8V9</accession>
<feature type="chain" id="PRO_5038536083" evidence="2">
    <location>
        <begin position="29"/>
        <end position="310"/>
    </location>
</feature>
<evidence type="ECO:0000313" key="4">
    <source>
        <dbReference type="Proteomes" id="UP000886889"/>
    </source>
</evidence>
<evidence type="ECO:0000313" key="3">
    <source>
        <dbReference type="EMBL" id="HIV22992.1"/>
    </source>
</evidence>
<reference evidence="3" key="1">
    <citation type="submission" date="2020-10" db="EMBL/GenBank/DDBJ databases">
        <authorList>
            <person name="Gilroy R."/>
        </authorList>
    </citation>
    <scope>NUCLEOTIDE SEQUENCE</scope>
    <source>
        <strain evidence="3">ChiBcec6-7307</strain>
    </source>
</reference>
<dbReference type="InterPro" id="IPR043375">
    <property type="entry name" value="FSCB"/>
</dbReference>
<dbReference type="Proteomes" id="UP000886889">
    <property type="component" value="Unassembled WGS sequence"/>
</dbReference>
<keyword evidence="2" id="KW-0732">Signal</keyword>
<dbReference type="GO" id="GO:0005509">
    <property type="term" value="F:calcium ion binding"/>
    <property type="evidence" value="ECO:0007669"/>
    <property type="project" value="InterPro"/>
</dbReference>
<dbReference type="AlphaFoldDB" id="A0A9D1T8V9"/>